<dbReference type="InParanoid" id="A9V9Z4"/>
<evidence type="ECO:0000313" key="2">
    <source>
        <dbReference type="Proteomes" id="UP000001357"/>
    </source>
</evidence>
<proteinExistence type="predicted"/>
<dbReference type="RefSeq" id="XP_001749523.1">
    <property type="nucleotide sequence ID" value="XM_001749471.1"/>
</dbReference>
<protein>
    <submittedName>
        <fullName evidence="1">Uncharacterized protein</fullName>
    </submittedName>
</protein>
<dbReference type="Proteomes" id="UP000001357">
    <property type="component" value="Unassembled WGS sequence"/>
</dbReference>
<dbReference type="GeneID" id="5894848"/>
<name>A9V9Z4_MONBE</name>
<dbReference type="AlphaFoldDB" id="A9V9Z4"/>
<dbReference type="EMBL" id="CH991572">
    <property type="protein sequence ID" value="EDQ85574.1"/>
    <property type="molecule type" value="Genomic_DNA"/>
</dbReference>
<gene>
    <name evidence="1" type="ORF">MONBRDRAFT_11683</name>
</gene>
<accession>A9V9Z4</accession>
<dbReference type="KEGG" id="mbr:MONBRDRAFT_11683"/>
<evidence type="ECO:0000313" key="1">
    <source>
        <dbReference type="EMBL" id="EDQ85574.1"/>
    </source>
</evidence>
<organism evidence="1 2">
    <name type="scientific">Monosiga brevicollis</name>
    <name type="common">Choanoflagellate</name>
    <dbReference type="NCBI Taxonomy" id="81824"/>
    <lineage>
        <taxon>Eukaryota</taxon>
        <taxon>Choanoflagellata</taxon>
        <taxon>Craspedida</taxon>
        <taxon>Salpingoecidae</taxon>
        <taxon>Monosiga</taxon>
    </lineage>
</organism>
<sequence length="203" mass="22880">MSLKLTLLSLREDCSNFDEVVEKTLASTLIQANIDKHNLATGLIDLCGAVARKKGWQEAIVEPLLRNLQSAVRHFQGQRQKKPTDYFAVVNLYSVFYTTVQKGDEFMHTLLESLLKDKDNEHLLSTTVNLVKPIIQWKPAFNDIVERIEADAAMREYDTADDAATQSKFLDQLLQETAGMNDAEANDYMEAKMAQLGLTDDLP</sequence>
<keyword evidence="2" id="KW-1185">Reference proteome</keyword>
<reference evidence="1 2" key="1">
    <citation type="journal article" date="2008" name="Nature">
        <title>The genome of the choanoflagellate Monosiga brevicollis and the origin of metazoans.</title>
        <authorList>
            <consortium name="JGI Sequencing"/>
            <person name="King N."/>
            <person name="Westbrook M.J."/>
            <person name="Young S.L."/>
            <person name="Kuo A."/>
            <person name="Abedin M."/>
            <person name="Chapman J."/>
            <person name="Fairclough S."/>
            <person name="Hellsten U."/>
            <person name="Isogai Y."/>
            <person name="Letunic I."/>
            <person name="Marr M."/>
            <person name="Pincus D."/>
            <person name="Putnam N."/>
            <person name="Rokas A."/>
            <person name="Wright K.J."/>
            <person name="Zuzow R."/>
            <person name="Dirks W."/>
            <person name="Good M."/>
            <person name="Goodstein D."/>
            <person name="Lemons D."/>
            <person name="Li W."/>
            <person name="Lyons J.B."/>
            <person name="Morris A."/>
            <person name="Nichols S."/>
            <person name="Richter D.J."/>
            <person name="Salamov A."/>
            <person name="Bork P."/>
            <person name="Lim W.A."/>
            <person name="Manning G."/>
            <person name="Miller W.T."/>
            <person name="McGinnis W."/>
            <person name="Shapiro H."/>
            <person name="Tjian R."/>
            <person name="Grigoriev I.V."/>
            <person name="Rokhsar D."/>
        </authorList>
    </citation>
    <scope>NUCLEOTIDE SEQUENCE [LARGE SCALE GENOMIC DNA]</scope>
    <source>
        <strain evidence="2">MX1 / ATCC 50154</strain>
    </source>
</reference>